<dbReference type="RefSeq" id="WP_148741564.1">
    <property type="nucleotide sequence ID" value="NZ_VSTH01000078.1"/>
</dbReference>
<comment type="caution">
    <text evidence="3">The sequence shown here is derived from an EMBL/GenBank/DDBJ whole genome shotgun (WGS) entry which is preliminary data.</text>
</comment>
<feature type="domain" description="Thioesterase" evidence="2">
    <location>
        <begin position="23"/>
        <end position="245"/>
    </location>
</feature>
<dbReference type="Proteomes" id="UP000324797">
    <property type="component" value="Unassembled WGS sequence"/>
</dbReference>
<dbReference type="InterPro" id="IPR001031">
    <property type="entry name" value="Thioesterase"/>
</dbReference>
<dbReference type="Pfam" id="PF00975">
    <property type="entry name" value="Thioesterase"/>
    <property type="match status" value="1"/>
</dbReference>
<dbReference type="EMBL" id="VSTH01000078">
    <property type="protein sequence ID" value="TYO64152.1"/>
    <property type="molecule type" value="Genomic_DNA"/>
</dbReference>
<dbReference type="InterPro" id="IPR029058">
    <property type="entry name" value="AB_hydrolase_fold"/>
</dbReference>
<keyword evidence="4" id="KW-1185">Reference proteome</keyword>
<evidence type="ECO:0000313" key="4">
    <source>
        <dbReference type="Proteomes" id="UP000324797"/>
    </source>
</evidence>
<name>A0A5S4YJF9_9BRAD</name>
<dbReference type="PANTHER" id="PTHR11487">
    <property type="entry name" value="THIOESTERASE"/>
    <property type="match status" value="1"/>
</dbReference>
<dbReference type="AlphaFoldDB" id="A0A5S4YJF9"/>
<proteinExistence type="inferred from homology"/>
<dbReference type="GO" id="GO:0008610">
    <property type="term" value="P:lipid biosynthetic process"/>
    <property type="evidence" value="ECO:0007669"/>
    <property type="project" value="TreeGrafter"/>
</dbReference>
<organism evidence="3 4">
    <name type="scientific">Bradyrhizobium hipponense</name>
    <dbReference type="NCBI Taxonomy" id="2605638"/>
    <lineage>
        <taxon>Bacteria</taxon>
        <taxon>Pseudomonadati</taxon>
        <taxon>Pseudomonadota</taxon>
        <taxon>Alphaproteobacteria</taxon>
        <taxon>Hyphomicrobiales</taxon>
        <taxon>Nitrobacteraceae</taxon>
        <taxon>Bradyrhizobium</taxon>
    </lineage>
</organism>
<dbReference type="InterPro" id="IPR012223">
    <property type="entry name" value="TEII"/>
</dbReference>
<dbReference type="PANTHER" id="PTHR11487:SF0">
    <property type="entry name" value="S-ACYL FATTY ACID SYNTHASE THIOESTERASE, MEDIUM CHAIN"/>
    <property type="match status" value="1"/>
</dbReference>
<evidence type="ECO:0000256" key="1">
    <source>
        <dbReference type="ARBA" id="ARBA00007169"/>
    </source>
</evidence>
<dbReference type="SUPFAM" id="SSF53474">
    <property type="entry name" value="alpha/beta-Hydrolases"/>
    <property type="match status" value="1"/>
</dbReference>
<dbReference type="Gene3D" id="3.40.50.1820">
    <property type="entry name" value="alpha/beta hydrolase"/>
    <property type="match status" value="1"/>
</dbReference>
<evidence type="ECO:0000313" key="3">
    <source>
        <dbReference type="EMBL" id="TYO64152.1"/>
    </source>
</evidence>
<gene>
    <name evidence="3" type="ORF">FXV83_22470</name>
</gene>
<sequence length="249" mass="27386">MTMTAAADRWITTFRPNSLARLRLFCLPAAGGNASAFQEWANLFPDNIDVCAVQLPGRQQRAAERPFTRMSLAVQAIEQAIRPYLDLPFAIFGTCTGSLVGFELAQRLRRTLDLQPAHFFASCCRAPHLPDRDLPIHALPGDELWAEIERLGGTPAIVTAHPEMRSVLSPVLRADFELAETYLYCGSRPLDCPLTVFGGRNDTIVSSDELAGWRDHTTGAFDTLMLNGGHYLIDTARDELVRAIATGCA</sequence>
<protein>
    <submittedName>
        <fullName evidence="3">Thioesterase</fullName>
    </submittedName>
</protein>
<reference evidence="3 4" key="1">
    <citation type="submission" date="2019-08" db="EMBL/GenBank/DDBJ databases">
        <title>Bradyrhizobium hipponensis sp. nov., a rhizobium isolated from a Lupinus angustifolius root nodule in Tunisia.</title>
        <authorList>
            <person name="Off K."/>
            <person name="Rejili M."/>
            <person name="Mars M."/>
            <person name="Brachmann A."/>
            <person name="Marin M."/>
        </authorList>
    </citation>
    <scope>NUCLEOTIDE SEQUENCE [LARGE SCALE GENOMIC DNA]</scope>
    <source>
        <strain evidence="4">aSej3</strain>
    </source>
</reference>
<comment type="similarity">
    <text evidence="1">Belongs to the thioesterase family.</text>
</comment>
<accession>A0A5S4YJF9</accession>
<evidence type="ECO:0000259" key="2">
    <source>
        <dbReference type="Pfam" id="PF00975"/>
    </source>
</evidence>